<protein>
    <submittedName>
        <fullName evidence="1">Uncharacterized protein</fullName>
    </submittedName>
</protein>
<evidence type="ECO:0000313" key="2">
    <source>
        <dbReference type="Proteomes" id="UP001062846"/>
    </source>
</evidence>
<keyword evidence="2" id="KW-1185">Reference proteome</keyword>
<reference evidence="1" key="1">
    <citation type="submission" date="2022-02" db="EMBL/GenBank/DDBJ databases">
        <title>Plant Genome Project.</title>
        <authorList>
            <person name="Zhang R.-G."/>
        </authorList>
    </citation>
    <scope>NUCLEOTIDE SEQUENCE</scope>
    <source>
        <strain evidence="1">AT1</strain>
    </source>
</reference>
<proteinExistence type="predicted"/>
<dbReference type="Proteomes" id="UP001062846">
    <property type="component" value="Chromosome 2"/>
</dbReference>
<comment type="caution">
    <text evidence="1">The sequence shown here is derived from an EMBL/GenBank/DDBJ whole genome shotgun (WGS) entry which is preliminary data.</text>
</comment>
<evidence type="ECO:0000313" key="1">
    <source>
        <dbReference type="EMBL" id="KAI8568804.1"/>
    </source>
</evidence>
<accession>A0ACC0PUH2</accession>
<dbReference type="EMBL" id="CM046389">
    <property type="protein sequence ID" value="KAI8568804.1"/>
    <property type="molecule type" value="Genomic_DNA"/>
</dbReference>
<sequence length="98" mass="11670">MQFFFIPSPLVGSVPPPRSVQKKSAFVGHLSIDIIKHQMQREWKEALSTSHYSQPNNMEYEMAMEWCLLQSRSKLWWNKFYKIQGEELRKLKANLKLK</sequence>
<organism evidence="1 2">
    <name type="scientific">Rhododendron molle</name>
    <name type="common">Chinese azalea</name>
    <name type="synonym">Azalea mollis</name>
    <dbReference type="NCBI Taxonomy" id="49168"/>
    <lineage>
        <taxon>Eukaryota</taxon>
        <taxon>Viridiplantae</taxon>
        <taxon>Streptophyta</taxon>
        <taxon>Embryophyta</taxon>
        <taxon>Tracheophyta</taxon>
        <taxon>Spermatophyta</taxon>
        <taxon>Magnoliopsida</taxon>
        <taxon>eudicotyledons</taxon>
        <taxon>Gunneridae</taxon>
        <taxon>Pentapetalae</taxon>
        <taxon>asterids</taxon>
        <taxon>Ericales</taxon>
        <taxon>Ericaceae</taxon>
        <taxon>Ericoideae</taxon>
        <taxon>Rhodoreae</taxon>
        <taxon>Rhododendron</taxon>
    </lineage>
</organism>
<name>A0ACC0PUH2_RHOML</name>
<gene>
    <name evidence="1" type="ORF">RHMOL_Rhmol02G0228900</name>
</gene>